<dbReference type="KEGG" id="fpu:FPSE_10535"/>
<comment type="caution">
    <text evidence="1">The sequence shown here is derived from an EMBL/GenBank/DDBJ whole genome shotgun (WGS) entry which is preliminary data.</text>
</comment>
<proteinExistence type="predicted"/>
<keyword evidence="2" id="KW-1185">Reference proteome</keyword>
<dbReference type="Proteomes" id="UP000007978">
    <property type="component" value="Chromosome 4"/>
</dbReference>
<dbReference type="EMBL" id="AFNW01000348">
    <property type="protein sequence ID" value="EKJ69282.1"/>
    <property type="molecule type" value="Genomic_DNA"/>
</dbReference>
<evidence type="ECO:0000313" key="1">
    <source>
        <dbReference type="EMBL" id="EKJ69282.1"/>
    </source>
</evidence>
<sequence>MKCLPLTQASLPSRFAVSQLIVSSICCFPRYEATHLRLQTLCPSVFPDTKHPSSCPSSQPSIDAPPSSLLLHVIHLSVTSLKQYAVYCGLQDMQDRKKEQKRLTTPSDGHTIHNKPRRSTYLPICDCAVEEDMLQPGILWSTDSLLFICMAHTVGLHYRAHETLSSMRCAMTIEYSSTLSSNASKLYHRMIEKHIIPVGNLGHHGSIITGQRHDSSFNTYFVVRADLLSTTSCLMVQTFYKWYPMGSRSRVAPSRHTEPTCLLRREPHNLFEKLIVLFLRRKLRTTPLPHLIDCGRINSFIYHLSSFLTLPSSLLAEPSLSSTITSILPLSSPSHPRITSTSIWGNTLSPLFVFSDPDPKQLQPAVMTLNERWPKPKDGPEEFINCFALDAQISGLEYLQTSSI</sequence>
<dbReference type="HOGENOM" id="CLU_681588_0_0_1"/>
<evidence type="ECO:0000313" key="2">
    <source>
        <dbReference type="Proteomes" id="UP000007978"/>
    </source>
</evidence>
<protein>
    <submittedName>
        <fullName evidence="1">Uncharacterized protein</fullName>
    </submittedName>
</protein>
<dbReference type="AlphaFoldDB" id="K3V795"/>
<dbReference type="RefSeq" id="XP_009261927.1">
    <property type="nucleotide sequence ID" value="XM_009263652.1"/>
</dbReference>
<name>K3V795_FUSPC</name>
<accession>K3V795</accession>
<reference evidence="1 2" key="1">
    <citation type="journal article" date="2012" name="PLoS Pathog.">
        <title>Comparative pathogenomics reveals horizontally acquired novel virulence genes in fungi infecting cereal hosts.</title>
        <authorList>
            <person name="Gardiner D.M."/>
            <person name="McDonald M.C."/>
            <person name="Covarelli L."/>
            <person name="Solomon P.S."/>
            <person name="Rusu A.G."/>
            <person name="Marshall M."/>
            <person name="Kazan K."/>
            <person name="Chakraborty S."/>
            <person name="McDonald B.A."/>
            <person name="Manners J.M."/>
        </authorList>
    </citation>
    <scope>NUCLEOTIDE SEQUENCE [LARGE SCALE GENOMIC DNA]</scope>
    <source>
        <strain evidence="1 2">CS3096</strain>
    </source>
</reference>
<dbReference type="GeneID" id="20369152"/>
<organism evidence="1 2">
    <name type="scientific">Fusarium pseudograminearum (strain CS3096)</name>
    <name type="common">Wheat and barley crown-rot fungus</name>
    <dbReference type="NCBI Taxonomy" id="1028729"/>
    <lineage>
        <taxon>Eukaryota</taxon>
        <taxon>Fungi</taxon>
        <taxon>Dikarya</taxon>
        <taxon>Ascomycota</taxon>
        <taxon>Pezizomycotina</taxon>
        <taxon>Sordariomycetes</taxon>
        <taxon>Hypocreomycetidae</taxon>
        <taxon>Hypocreales</taxon>
        <taxon>Nectriaceae</taxon>
        <taxon>Fusarium</taxon>
    </lineage>
</organism>
<gene>
    <name evidence="1" type="ORF">FPSE_10535</name>
</gene>